<proteinExistence type="predicted"/>
<comment type="caution">
    <text evidence="2">The sequence shown here is derived from an EMBL/GenBank/DDBJ whole genome shotgun (WGS) entry which is preliminary data.</text>
</comment>
<dbReference type="Proteomes" id="UP001152320">
    <property type="component" value="Chromosome 20"/>
</dbReference>
<keyword evidence="1" id="KW-0732">Signal</keyword>
<reference evidence="2" key="1">
    <citation type="submission" date="2021-10" db="EMBL/GenBank/DDBJ databases">
        <title>Tropical sea cucumber genome reveals ecological adaptation and Cuvierian tubules defense mechanism.</title>
        <authorList>
            <person name="Chen T."/>
        </authorList>
    </citation>
    <scope>NUCLEOTIDE SEQUENCE</scope>
    <source>
        <strain evidence="2">Nanhai2018</strain>
        <tissue evidence="2">Muscle</tissue>
    </source>
</reference>
<dbReference type="AlphaFoldDB" id="A0A9Q0YH86"/>
<dbReference type="EMBL" id="JAIZAY010000020">
    <property type="protein sequence ID" value="KAJ8022558.1"/>
    <property type="molecule type" value="Genomic_DNA"/>
</dbReference>
<evidence type="ECO:0000313" key="3">
    <source>
        <dbReference type="Proteomes" id="UP001152320"/>
    </source>
</evidence>
<evidence type="ECO:0000313" key="2">
    <source>
        <dbReference type="EMBL" id="KAJ8022558.1"/>
    </source>
</evidence>
<feature type="chain" id="PRO_5040371898" evidence="1">
    <location>
        <begin position="19"/>
        <end position="122"/>
    </location>
</feature>
<gene>
    <name evidence="2" type="ORF">HOLleu_37495</name>
</gene>
<sequence length="122" mass="13964">MVCFFLLSVLIFLSPGSWKSSSSLLSLNSAMRLSFSLSEIDWRGHMRLLLYSPFWSHKSSYDENLASRSLPDCINFILQHKFDTIVQWSLPFSQLICSFPYICRPAPLLMSLTIFLLSSSTT</sequence>
<name>A0A9Q0YH86_HOLLE</name>
<keyword evidence="3" id="KW-1185">Reference proteome</keyword>
<feature type="signal peptide" evidence="1">
    <location>
        <begin position="1"/>
        <end position="18"/>
    </location>
</feature>
<evidence type="ECO:0000256" key="1">
    <source>
        <dbReference type="SAM" id="SignalP"/>
    </source>
</evidence>
<protein>
    <submittedName>
        <fullName evidence="2">Uncharacterized protein</fullName>
    </submittedName>
</protein>
<organism evidence="2 3">
    <name type="scientific">Holothuria leucospilota</name>
    <name type="common">Black long sea cucumber</name>
    <name type="synonym">Mertensiothuria leucospilota</name>
    <dbReference type="NCBI Taxonomy" id="206669"/>
    <lineage>
        <taxon>Eukaryota</taxon>
        <taxon>Metazoa</taxon>
        <taxon>Echinodermata</taxon>
        <taxon>Eleutherozoa</taxon>
        <taxon>Echinozoa</taxon>
        <taxon>Holothuroidea</taxon>
        <taxon>Aspidochirotacea</taxon>
        <taxon>Aspidochirotida</taxon>
        <taxon>Holothuriidae</taxon>
        <taxon>Holothuria</taxon>
    </lineage>
</organism>
<accession>A0A9Q0YH86</accession>